<dbReference type="InterPro" id="IPR018197">
    <property type="entry name" value="Glycerate_kinase_RE-like"/>
</dbReference>
<evidence type="ECO:0000313" key="6">
    <source>
        <dbReference type="EMBL" id="GGG52447.1"/>
    </source>
</evidence>
<sequence>MRIVVAPDKFKGSLEAPDVAARLGAGIRSVDPTAEVVAVPVADGGEGTLEAAVGAGFTPCPATVTGPDGAPVEAEFALRGRTAVVEMALASGLAALPAGEDGDPVLDATGATSRGTGELVRAALDAGADRVVIGVGGSACTDGGAGLLQGLGARLLDAEDRELGHGGGALARLARVDLSGLDPRLAATEVVLAADVDHPLLGERGAAAVFGPQKGATPAQVAELDAALTVLRDRLADALGPGARRAAEAPGAGAAGGVGYAALAVLGARRRPGVDVVLEFVRLRERLAGADLVVTGEGSLDEQSLGGKTPVGVLVAARAAGVPAVAVCGRTTLEPRVLHDAGFVSTYALTDLEPDARTCMLEAGRLLEQVGAQLARDLPALLGGAGTPDHAAAGHGAQHREDSP</sequence>
<evidence type="ECO:0000256" key="2">
    <source>
        <dbReference type="ARBA" id="ARBA00022679"/>
    </source>
</evidence>
<accession>A0A917GN84</accession>
<dbReference type="InterPro" id="IPR018193">
    <property type="entry name" value="Glyc_kinase_flavodox-like_fold"/>
</dbReference>
<name>A0A917GN84_9MICC</name>
<comment type="caution">
    <text evidence="6">The sequence shown here is derived from an EMBL/GenBank/DDBJ whole genome shotgun (WGS) entry which is preliminary data.</text>
</comment>
<keyword evidence="3 4" id="KW-0418">Kinase</keyword>
<dbReference type="GO" id="GO:0008887">
    <property type="term" value="F:glycerate kinase activity"/>
    <property type="evidence" value="ECO:0007669"/>
    <property type="project" value="UniProtKB-UniRule"/>
</dbReference>
<reference evidence="6" key="1">
    <citation type="journal article" date="2014" name="Int. J. Syst. Evol. Microbiol.">
        <title>Complete genome sequence of Corynebacterium casei LMG S-19264T (=DSM 44701T), isolated from a smear-ripened cheese.</title>
        <authorList>
            <consortium name="US DOE Joint Genome Institute (JGI-PGF)"/>
            <person name="Walter F."/>
            <person name="Albersmeier A."/>
            <person name="Kalinowski J."/>
            <person name="Ruckert C."/>
        </authorList>
    </citation>
    <scope>NUCLEOTIDE SEQUENCE</scope>
    <source>
        <strain evidence="6">CGMCC 1.12187</strain>
    </source>
</reference>
<evidence type="ECO:0000313" key="7">
    <source>
        <dbReference type="Proteomes" id="UP000638848"/>
    </source>
</evidence>
<keyword evidence="7" id="KW-1185">Reference proteome</keyword>
<evidence type="ECO:0000256" key="1">
    <source>
        <dbReference type="ARBA" id="ARBA00006284"/>
    </source>
</evidence>
<dbReference type="InterPro" id="IPR036129">
    <property type="entry name" value="Glycerate_kinase_sf"/>
</dbReference>
<dbReference type="SUPFAM" id="SSF110738">
    <property type="entry name" value="Glycerate kinase I"/>
    <property type="match status" value="1"/>
</dbReference>
<gene>
    <name evidence="6" type="ORF">GCM10011374_14010</name>
</gene>
<dbReference type="GO" id="GO:0031388">
    <property type="term" value="P:organic acid phosphorylation"/>
    <property type="evidence" value="ECO:0007669"/>
    <property type="project" value="UniProtKB-UniRule"/>
</dbReference>
<proteinExistence type="inferred from homology"/>
<reference evidence="6" key="2">
    <citation type="submission" date="2020-09" db="EMBL/GenBank/DDBJ databases">
        <authorList>
            <person name="Sun Q."/>
            <person name="Zhou Y."/>
        </authorList>
    </citation>
    <scope>NUCLEOTIDE SEQUENCE</scope>
    <source>
        <strain evidence="6">CGMCC 1.12187</strain>
    </source>
</reference>
<dbReference type="EMBL" id="BMEQ01000005">
    <property type="protein sequence ID" value="GGG52447.1"/>
    <property type="molecule type" value="Genomic_DNA"/>
</dbReference>
<dbReference type="RefSeq" id="WP_188535595.1">
    <property type="nucleotide sequence ID" value="NZ_BMEQ01000005.1"/>
</dbReference>
<dbReference type="AlphaFoldDB" id="A0A917GN84"/>
<evidence type="ECO:0000256" key="4">
    <source>
        <dbReference type="PIRNR" id="PIRNR006078"/>
    </source>
</evidence>
<dbReference type="NCBIfam" id="TIGR00045">
    <property type="entry name" value="glycerate kinase"/>
    <property type="match status" value="1"/>
</dbReference>
<evidence type="ECO:0000256" key="3">
    <source>
        <dbReference type="ARBA" id="ARBA00022777"/>
    </source>
</evidence>
<comment type="similarity">
    <text evidence="1 4">Belongs to the glycerate kinase type-1 family.</text>
</comment>
<dbReference type="Gene3D" id="3.90.1510.10">
    <property type="entry name" value="Glycerate kinase, domain 2"/>
    <property type="match status" value="1"/>
</dbReference>
<dbReference type="Proteomes" id="UP000638848">
    <property type="component" value="Unassembled WGS sequence"/>
</dbReference>
<feature type="region of interest" description="Disordered" evidence="5">
    <location>
        <begin position="385"/>
        <end position="404"/>
    </location>
</feature>
<dbReference type="Gene3D" id="3.40.50.10350">
    <property type="entry name" value="Glycerate kinase, domain 1"/>
    <property type="match status" value="1"/>
</dbReference>
<organism evidence="6 7">
    <name type="scientific">Kocuria dechangensis</name>
    <dbReference type="NCBI Taxonomy" id="1176249"/>
    <lineage>
        <taxon>Bacteria</taxon>
        <taxon>Bacillati</taxon>
        <taxon>Actinomycetota</taxon>
        <taxon>Actinomycetes</taxon>
        <taxon>Micrococcales</taxon>
        <taxon>Micrococcaceae</taxon>
        <taxon>Kocuria</taxon>
    </lineage>
</organism>
<evidence type="ECO:0000256" key="5">
    <source>
        <dbReference type="SAM" id="MobiDB-lite"/>
    </source>
</evidence>
<protein>
    <submittedName>
        <fullName evidence="6">Glycerate kinase</fullName>
    </submittedName>
</protein>
<dbReference type="PANTHER" id="PTHR21599:SF0">
    <property type="entry name" value="GLYCERATE KINASE"/>
    <property type="match status" value="1"/>
</dbReference>
<dbReference type="InterPro" id="IPR004381">
    <property type="entry name" value="Glycerate_kinase"/>
</dbReference>
<keyword evidence="2 4" id="KW-0808">Transferase</keyword>
<dbReference type="PIRSF" id="PIRSF006078">
    <property type="entry name" value="GlxK"/>
    <property type="match status" value="1"/>
</dbReference>
<dbReference type="PANTHER" id="PTHR21599">
    <property type="entry name" value="GLYCERATE KINASE"/>
    <property type="match status" value="1"/>
</dbReference>
<dbReference type="Pfam" id="PF02595">
    <property type="entry name" value="Gly_kinase"/>
    <property type="match status" value="1"/>
</dbReference>